<dbReference type="AlphaFoldDB" id="A0A177CFL2"/>
<sequence length="212" mass="23132">MASSSKSSPSRDQPGSKLSLVTLDLFPSCTRRAPASSFSARTINMLLPEAFGSLVCLSSTPQFVTKFASASTTFLPVAHFSKPIFPSKSIPRTPAIMADFDPIDDGVDDAVENAAALANCWLTHLRDFDCSTTRGGVTEVLAEIISDDSDDLIDYDVVDKAECYTRMLEASSALRDWLKFEHHTKPLIDSGFSKLHLAVNVADFKDTAKKYK</sequence>
<evidence type="ECO:0000313" key="2">
    <source>
        <dbReference type="Proteomes" id="UP000077069"/>
    </source>
</evidence>
<dbReference type="InParanoid" id="A0A177CFL2"/>
<organism evidence="1 2">
    <name type="scientific">Paraphaeosphaeria sporulosa</name>
    <dbReference type="NCBI Taxonomy" id="1460663"/>
    <lineage>
        <taxon>Eukaryota</taxon>
        <taxon>Fungi</taxon>
        <taxon>Dikarya</taxon>
        <taxon>Ascomycota</taxon>
        <taxon>Pezizomycotina</taxon>
        <taxon>Dothideomycetes</taxon>
        <taxon>Pleosporomycetidae</taxon>
        <taxon>Pleosporales</taxon>
        <taxon>Massarineae</taxon>
        <taxon>Didymosphaeriaceae</taxon>
        <taxon>Paraphaeosphaeria</taxon>
    </lineage>
</organism>
<accession>A0A177CFL2</accession>
<reference evidence="1 2" key="1">
    <citation type="submission" date="2016-05" db="EMBL/GenBank/DDBJ databases">
        <title>Comparative analysis of secretome profiles of manganese(II)-oxidizing ascomycete fungi.</title>
        <authorList>
            <consortium name="DOE Joint Genome Institute"/>
            <person name="Zeiner C.A."/>
            <person name="Purvine S.O."/>
            <person name="Zink E.M."/>
            <person name="Wu S."/>
            <person name="Pasa-Tolic L."/>
            <person name="Chaput D.L."/>
            <person name="Haridas S."/>
            <person name="Grigoriev I.V."/>
            <person name="Santelli C.M."/>
            <person name="Hansel C.M."/>
        </authorList>
    </citation>
    <scope>NUCLEOTIDE SEQUENCE [LARGE SCALE GENOMIC DNA]</scope>
    <source>
        <strain evidence="1 2">AP3s5-JAC2a</strain>
    </source>
</reference>
<proteinExistence type="predicted"/>
<evidence type="ECO:0000313" key="1">
    <source>
        <dbReference type="EMBL" id="OAG05578.1"/>
    </source>
</evidence>
<gene>
    <name evidence="1" type="ORF">CC84DRAFT_1205349</name>
</gene>
<keyword evidence="2" id="KW-1185">Reference proteome</keyword>
<protein>
    <submittedName>
        <fullName evidence="1">Uncharacterized protein</fullName>
    </submittedName>
</protein>
<dbReference type="GeneID" id="28765455"/>
<dbReference type="Proteomes" id="UP000077069">
    <property type="component" value="Unassembled WGS sequence"/>
</dbReference>
<name>A0A177CFL2_9PLEO</name>
<dbReference type="OrthoDB" id="3765731at2759"/>
<dbReference type="EMBL" id="KV441552">
    <property type="protein sequence ID" value="OAG05578.1"/>
    <property type="molecule type" value="Genomic_DNA"/>
</dbReference>
<dbReference type="RefSeq" id="XP_018035943.1">
    <property type="nucleotide sequence ID" value="XM_018181969.1"/>
</dbReference>